<feature type="chain" id="PRO_5006522111" description="Azurin" evidence="5">
    <location>
        <begin position="48"/>
        <end position="175"/>
    </location>
</feature>
<dbReference type="InterPro" id="IPR008972">
    <property type="entry name" value="Cupredoxin"/>
</dbReference>
<dbReference type="EMBL" id="AM920689">
    <property type="protein sequence ID" value="CAP50257.1"/>
    <property type="molecule type" value="Genomic_DNA"/>
</dbReference>
<dbReference type="PANTHER" id="PTHR38439">
    <property type="entry name" value="AURACYANIN-B"/>
    <property type="match status" value="1"/>
</dbReference>
<dbReference type="KEGG" id="xca:xcc-b100_0910"/>
<dbReference type="GO" id="GO:0009055">
    <property type="term" value="F:electron transfer activity"/>
    <property type="evidence" value="ECO:0007669"/>
    <property type="project" value="InterPro"/>
</dbReference>
<dbReference type="InterPro" id="IPR050845">
    <property type="entry name" value="Cu-binding_ET"/>
</dbReference>
<dbReference type="GO" id="GO:0005507">
    <property type="term" value="F:copper ion binding"/>
    <property type="evidence" value="ECO:0007669"/>
    <property type="project" value="UniProtKB-UniRule"/>
</dbReference>
<evidence type="ECO:0000256" key="3">
    <source>
        <dbReference type="ARBA" id="ARBA00022982"/>
    </source>
</evidence>
<feature type="domain" description="Blue (type 1) copper" evidence="6">
    <location>
        <begin position="49"/>
        <end position="172"/>
    </location>
</feature>
<dbReference type="Pfam" id="PF00127">
    <property type="entry name" value="Copper-bind"/>
    <property type="match status" value="1"/>
</dbReference>
<evidence type="ECO:0000256" key="2">
    <source>
        <dbReference type="ARBA" id="ARBA00022723"/>
    </source>
</evidence>
<keyword evidence="4 5" id="KW-0186">Copper</keyword>
<evidence type="ECO:0000259" key="6">
    <source>
        <dbReference type="Pfam" id="PF00127"/>
    </source>
</evidence>
<dbReference type="InterPro" id="IPR014068">
    <property type="entry name" value="Azurin"/>
</dbReference>
<dbReference type="PANTHER" id="PTHR38439:SF2">
    <property type="entry name" value="OUTER MEMBRANE PROTEIN H.8"/>
    <property type="match status" value="1"/>
</dbReference>
<sequence length="175" mass="18637">MRAASGIRHRHLRGRAARNPFCRSVSLKLLSTIAVLALVSLAPSAWAKTCAVTITGTDQMKFDQSAITIAPDCTEVAVTLKHSGKLAATVMGHNWVLTKSDDFQAVANAGVRSTIADSYLPKADPRVIAHTKVIGAGETATVTFPTSKLSKGGAYTFFCSFPGHWAMMKGTLRFG</sequence>
<evidence type="ECO:0000313" key="7">
    <source>
        <dbReference type="EMBL" id="CAP50257.1"/>
    </source>
</evidence>
<dbReference type="HOGENOM" id="CLU_112845_1_0_6"/>
<keyword evidence="2 5" id="KW-0479">Metal-binding</keyword>
<evidence type="ECO:0000256" key="5">
    <source>
        <dbReference type="RuleBase" id="RU363017"/>
    </source>
</evidence>
<dbReference type="GO" id="GO:0042597">
    <property type="term" value="C:periplasmic space"/>
    <property type="evidence" value="ECO:0007669"/>
    <property type="project" value="UniProtKB-SubCell"/>
</dbReference>
<dbReference type="NCBIfam" id="TIGR02695">
    <property type="entry name" value="azurin"/>
    <property type="match status" value="1"/>
</dbReference>
<evidence type="ECO:0000313" key="8">
    <source>
        <dbReference type="Proteomes" id="UP000001188"/>
    </source>
</evidence>
<dbReference type="PROSITE" id="PS00196">
    <property type="entry name" value="COPPER_BLUE"/>
    <property type="match status" value="1"/>
</dbReference>
<dbReference type="Proteomes" id="UP000001188">
    <property type="component" value="Chromosome"/>
</dbReference>
<keyword evidence="3 5" id="KW-0249">Electron transport</keyword>
<evidence type="ECO:0000256" key="1">
    <source>
        <dbReference type="ARBA" id="ARBA00022448"/>
    </source>
</evidence>
<dbReference type="InterPro" id="IPR028871">
    <property type="entry name" value="BlueCu_1_BS"/>
</dbReference>
<dbReference type="SUPFAM" id="SSF49503">
    <property type="entry name" value="Cupredoxins"/>
    <property type="match status" value="1"/>
</dbReference>
<organism evidence="7 8">
    <name type="scientific">Xanthomonas campestris pv. campestris (strain B100)</name>
    <dbReference type="NCBI Taxonomy" id="509169"/>
    <lineage>
        <taxon>Bacteria</taxon>
        <taxon>Pseudomonadati</taxon>
        <taxon>Pseudomonadota</taxon>
        <taxon>Gammaproteobacteria</taxon>
        <taxon>Lysobacterales</taxon>
        <taxon>Lysobacteraceae</taxon>
        <taxon>Xanthomonas</taxon>
    </lineage>
</organism>
<comment type="subcellular location">
    <subcellularLocation>
        <location evidence="5">Periplasm</location>
    </subcellularLocation>
</comment>
<dbReference type="InterPro" id="IPR000923">
    <property type="entry name" value="BlueCu_1"/>
</dbReference>
<keyword evidence="5" id="KW-0574">Periplasm</keyword>
<evidence type="ECO:0000256" key="4">
    <source>
        <dbReference type="ARBA" id="ARBA00023008"/>
    </source>
</evidence>
<gene>
    <name evidence="7" type="primary">azu</name>
    <name evidence="7" type="ORF">XCCB100_0910</name>
</gene>
<protein>
    <recommendedName>
        <fullName evidence="5">Azurin</fullName>
    </recommendedName>
</protein>
<proteinExistence type="predicted"/>
<keyword evidence="1 5" id="KW-0813">Transport</keyword>
<feature type="signal peptide" evidence="5">
    <location>
        <begin position="1"/>
        <end position="47"/>
    </location>
</feature>
<dbReference type="CDD" id="cd13922">
    <property type="entry name" value="Azurin"/>
    <property type="match status" value="1"/>
</dbReference>
<dbReference type="Gene3D" id="2.60.40.420">
    <property type="entry name" value="Cupredoxins - blue copper proteins"/>
    <property type="match status" value="1"/>
</dbReference>
<reference evidence="7 8" key="1">
    <citation type="journal article" date="2008" name="J. Biotechnol.">
        <title>The genome of Xanthomonas campestris pv. campestris B100 and its use for the reconstruction of metabolic pathways involved in xanthan biosynthesis.</title>
        <authorList>
            <person name="Vorholter F.J."/>
            <person name="Schneiker S."/>
            <person name="Goesmann A."/>
            <person name="Krause L."/>
            <person name="Bekel T."/>
            <person name="Kaiser O."/>
            <person name="Linke B."/>
            <person name="Patschkowski T."/>
            <person name="Ruckert C."/>
            <person name="Schmid J."/>
            <person name="Sidhu V.K."/>
            <person name="Sieber V."/>
            <person name="Tauch A."/>
            <person name="Watt S.A."/>
            <person name="Weisshaar B."/>
            <person name="Becker A."/>
            <person name="Niehaus K."/>
            <person name="Puhler A."/>
        </authorList>
    </citation>
    <scope>NUCLEOTIDE SEQUENCE [LARGE SCALE GENOMIC DNA]</scope>
    <source>
        <strain evidence="7 8">B100</strain>
    </source>
</reference>
<dbReference type="AlphaFoldDB" id="B0RP72"/>
<name>B0RP72_XANCB</name>
<accession>B0RP72</accession>
<keyword evidence="5" id="KW-0732">Signal</keyword>
<comment type="function">
    <text evidence="5">Transfers electrons from cytochrome c551 to cytochrome oxidase.</text>
</comment>